<feature type="domain" description="Heparan-alpha-glucosaminide N-acetyltransferase catalytic" evidence="2">
    <location>
        <begin position="3"/>
        <end position="212"/>
    </location>
</feature>
<keyword evidence="4" id="KW-1185">Reference proteome</keyword>
<proteinExistence type="predicted"/>
<dbReference type="eggNOG" id="COG3503">
    <property type="taxonomic scope" value="Bacteria"/>
</dbReference>
<gene>
    <name evidence="3" type="ORF">TCEL_00823</name>
</gene>
<accession>R7RT20</accession>
<keyword evidence="1" id="KW-0812">Transmembrane</keyword>
<evidence type="ECO:0000256" key="1">
    <source>
        <dbReference type="SAM" id="Phobius"/>
    </source>
</evidence>
<dbReference type="AlphaFoldDB" id="R7RT20"/>
<keyword evidence="1" id="KW-0472">Membrane</keyword>
<feature type="transmembrane region" description="Helical" evidence="1">
    <location>
        <begin position="7"/>
        <end position="25"/>
    </location>
</feature>
<feature type="transmembrane region" description="Helical" evidence="1">
    <location>
        <begin position="159"/>
        <end position="179"/>
    </location>
</feature>
<evidence type="ECO:0000313" key="3">
    <source>
        <dbReference type="EMBL" id="CDF59357.1"/>
    </source>
</evidence>
<feature type="transmembrane region" description="Helical" evidence="1">
    <location>
        <begin position="71"/>
        <end position="88"/>
    </location>
</feature>
<dbReference type="Pfam" id="PF07786">
    <property type="entry name" value="HGSNAT_cat"/>
    <property type="match status" value="1"/>
</dbReference>
<evidence type="ECO:0000313" key="4">
    <source>
        <dbReference type="Proteomes" id="UP000014923"/>
    </source>
</evidence>
<organism evidence="3 4">
    <name type="scientific">Thermobrachium celere DSM 8682</name>
    <dbReference type="NCBI Taxonomy" id="941824"/>
    <lineage>
        <taxon>Bacteria</taxon>
        <taxon>Bacillati</taxon>
        <taxon>Bacillota</taxon>
        <taxon>Clostridia</taxon>
        <taxon>Eubacteriales</taxon>
        <taxon>Clostridiaceae</taxon>
        <taxon>Thermobrachium</taxon>
    </lineage>
</organism>
<keyword evidence="1" id="KW-1133">Transmembrane helix</keyword>
<dbReference type="HOGENOM" id="CLU_067755_0_1_9"/>
<dbReference type="InterPro" id="IPR012429">
    <property type="entry name" value="HGSNAT_cat"/>
</dbReference>
<feature type="transmembrane region" description="Helical" evidence="1">
    <location>
        <begin position="94"/>
        <end position="112"/>
    </location>
</feature>
<comment type="caution">
    <text evidence="3">The sequence shown here is derived from an EMBL/GenBank/DDBJ whole genome shotgun (WGS) entry which is preliminary data.</text>
</comment>
<evidence type="ECO:0000259" key="2">
    <source>
        <dbReference type="Pfam" id="PF07786"/>
    </source>
</evidence>
<feature type="transmembrane region" description="Helical" evidence="1">
    <location>
        <begin position="119"/>
        <end position="139"/>
    </location>
</feature>
<feature type="transmembrane region" description="Helical" evidence="1">
    <location>
        <begin position="40"/>
        <end position="59"/>
    </location>
</feature>
<sequence>MNRIGEIDLFRTIAIILMIIFHFVYDLNEFVGVDINYETGIWYFLGKAAGLLFIIISGISSNFSKKPIKNAFKIFIYAFLINIISYILFKDSYIRFGVLHFLGTMTIFSVILNKVKTYLLILIQVLAYIIYRVVLHVFVSTYLLIPFGFTYSGFVSIDYYPIIPYIIYYILGILIYRLVYKKGKRILPIEIKSRIIEGISKKSLEIYLLHQPVILLVLYFMKLI</sequence>
<dbReference type="OrthoDB" id="9807591at2"/>
<dbReference type="EMBL" id="CAVN010000099">
    <property type="protein sequence ID" value="CDF59357.1"/>
    <property type="molecule type" value="Genomic_DNA"/>
</dbReference>
<name>R7RT20_9CLOT</name>
<reference evidence="3" key="1">
    <citation type="submission" date="2013-03" db="EMBL/GenBank/DDBJ databases">
        <title>Draft genome sequence of the hydrogen-ethanol-producing anaerobic alkalithermophilic Caloramator celere.</title>
        <authorList>
            <person name="Ciranna A."/>
            <person name="Larjo A."/>
            <person name="Kivisto A."/>
            <person name="Santala V."/>
            <person name="Roos C."/>
            <person name="Karp M."/>
        </authorList>
    </citation>
    <scope>NUCLEOTIDE SEQUENCE [LARGE SCALE GENOMIC DNA]</scope>
    <source>
        <strain evidence="3">DSM 8682</strain>
    </source>
</reference>
<dbReference type="RefSeq" id="WP_018663188.1">
    <property type="nucleotide sequence ID" value="NZ_HF952018.1"/>
</dbReference>
<protein>
    <recommendedName>
        <fullName evidence="2">Heparan-alpha-glucosaminide N-acetyltransferase catalytic domain-containing protein</fullName>
    </recommendedName>
</protein>
<dbReference type="Proteomes" id="UP000014923">
    <property type="component" value="Unassembled WGS sequence"/>
</dbReference>